<keyword evidence="7" id="KW-1185">Reference proteome</keyword>
<organism evidence="6 7">
    <name type="scientific">Menidia menidia</name>
    <name type="common">Atlantic silverside</name>
    <dbReference type="NCBI Taxonomy" id="238744"/>
    <lineage>
        <taxon>Eukaryota</taxon>
        <taxon>Metazoa</taxon>
        <taxon>Chordata</taxon>
        <taxon>Craniata</taxon>
        <taxon>Vertebrata</taxon>
        <taxon>Euteleostomi</taxon>
        <taxon>Actinopterygii</taxon>
        <taxon>Neopterygii</taxon>
        <taxon>Teleostei</taxon>
        <taxon>Neoteleostei</taxon>
        <taxon>Acanthomorphata</taxon>
        <taxon>Ovalentaria</taxon>
        <taxon>Atherinomorphae</taxon>
        <taxon>Atheriniformes</taxon>
        <taxon>Atherinopsidae</taxon>
        <taxon>Menidiinae</taxon>
        <taxon>Menidia</taxon>
    </lineage>
</organism>
<protein>
    <submittedName>
        <fullName evidence="6">(Atlantic silverside) hypothetical protein</fullName>
    </submittedName>
</protein>
<dbReference type="InterPro" id="IPR050143">
    <property type="entry name" value="TRIM/RBCC"/>
</dbReference>
<dbReference type="Pfam" id="PF00643">
    <property type="entry name" value="zf-B_box"/>
    <property type="match status" value="1"/>
</dbReference>
<gene>
    <name evidence="6" type="ORF">MMEN_LOCUS17256</name>
</gene>
<dbReference type="CDD" id="cd13733">
    <property type="entry name" value="SPRY_PRY_C-I_1"/>
    <property type="match status" value="1"/>
</dbReference>
<dbReference type="Pfam" id="PF00622">
    <property type="entry name" value="SPRY"/>
    <property type="match status" value="1"/>
</dbReference>
<keyword evidence="2" id="KW-0862">Zinc</keyword>
<evidence type="ECO:0000313" key="7">
    <source>
        <dbReference type="Proteomes" id="UP000677803"/>
    </source>
</evidence>
<feature type="domain" description="B30.2/SPRY" evidence="5">
    <location>
        <begin position="195"/>
        <end position="390"/>
    </location>
</feature>
<dbReference type="Gene3D" id="3.30.160.60">
    <property type="entry name" value="Classic Zinc Finger"/>
    <property type="match status" value="1"/>
</dbReference>
<dbReference type="SMART" id="SM00449">
    <property type="entry name" value="SPRY"/>
    <property type="match status" value="1"/>
</dbReference>
<dbReference type="PRINTS" id="PR01407">
    <property type="entry name" value="BUTYPHLNCDUF"/>
</dbReference>
<dbReference type="InterPro" id="IPR003877">
    <property type="entry name" value="SPRY_dom"/>
</dbReference>
<comment type="caution">
    <text evidence="6">The sequence shown here is derived from an EMBL/GenBank/DDBJ whole genome shotgun (WGS) entry which is preliminary data.</text>
</comment>
<proteinExistence type="predicted"/>
<dbReference type="InterPro" id="IPR000315">
    <property type="entry name" value="Znf_B-box"/>
</dbReference>
<dbReference type="InterPro" id="IPR013320">
    <property type="entry name" value="ConA-like_dom_sf"/>
</dbReference>
<evidence type="ECO:0000256" key="1">
    <source>
        <dbReference type="ARBA" id="ARBA00022771"/>
    </source>
</evidence>
<dbReference type="OrthoDB" id="6105938at2759"/>
<dbReference type="FunFam" id="2.60.120.920:FF:000004">
    <property type="entry name" value="Butyrophilin subfamily 1 member A1"/>
    <property type="match status" value="1"/>
</dbReference>
<dbReference type="Proteomes" id="UP000677803">
    <property type="component" value="Unassembled WGS sequence"/>
</dbReference>
<evidence type="ECO:0000259" key="5">
    <source>
        <dbReference type="PROSITE" id="PS50188"/>
    </source>
</evidence>
<dbReference type="Gene3D" id="2.60.120.920">
    <property type="match status" value="1"/>
</dbReference>
<dbReference type="InterPro" id="IPR058030">
    <property type="entry name" value="TRIM8/14/16/25/29/45/65_CC"/>
</dbReference>
<dbReference type="Pfam" id="PF13765">
    <property type="entry name" value="PRY"/>
    <property type="match status" value="1"/>
</dbReference>
<name>A0A8S4BL63_9TELE</name>
<dbReference type="SUPFAM" id="SSF49899">
    <property type="entry name" value="Concanavalin A-like lectins/glucanases"/>
    <property type="match status" value="1"/>
</dbReference>
<sequence>MCPIHGEHLELFCKVDEMFLCESCKNSDHNTHKTVGLEEEAQMRKSQLGIEKEGTDQMIQARQQKICEIQHSLEAARNNAEEALSCSGHGMTTMVDYIMRSQAELAEVIKMKQKKLEKEGKAFIKELDEEIMQIRLKNLELNAVVDTGDPFSFLQNVRCLTKFSPEVKDWSDVTVNSNLSPIQPSMTELETSITREISRFCDPTFKDKQSYAVDVMFDPDTANRRLNISEDGKQVTYGNHERFITNQPQRFEQVPNVLAKEGFSSGKFYYEVQVKNKTQWDLGVASESINRKGDIRLSPKNGYWTIWLRKGKEFTANAGPPINLHLREMPEKIGVFVHYEGGEVSFYDVDARACIYSFTGCTFTTKLFPFFSPGLADGGRNSAPLIITPVSCS</sequence>
<accession>A0A8S4BL63</accession>
<keyword evidence="1 3" id="KW-0863">Zinc-finger</keyword>
<dbReference type="AlphaFoldDB" id="A0A8S4BL63"/>
<dbReference type="Pfam" id="PF25600">
    <property type="entry name" value="TRIM_CC"/>
    <property type="match status" value="1"/>
</dbReference>
<dbReference type="PROSITE" id="PS50119">
    <property type="entry name" value="ZF_BBOX"/>
    <property type="match status" value="1"/>
</dbReference>
<dbReference type="SMART" id="SM00336">
    <property type="entry name" value="BBOX"/>
    <property type="match status" value="1"/>
</dbReference>
<feature type="domain" description="B box-type" evidence="4">
    <location>
        <begin position="1"/>
        <end position="37"/>
    </location>
</feature>
<evidence type="ECO:0000256" key="3">
    <source>
        <dbReference type="PROSITE-ProRule" id="PRU00024"/>
    </source>
</evidence>
<reference evidence="6" key="1">
    <citation type="submission" date="2021-05" db="EMBL/GenBank/DDBJ databases">
        <authorList>
            <person name="Tigano A."/>
        </authorList>
    </citation>
    <scope>NUCLEOTIDE SEQUENCE</scope>
</reference>
<dbReference type="EMBL" id="CAJRST010036666">
    <property type="protein sequence ID" value="CAG5989665.1"/>
    <property type="molecule type" value="Genomic_DNA"/>
</dbReference>
<evidence type="ECO:0000259" key="4">
    <source>
        <dbReference type="PROSITE" id="PS50119"/>
    </source>
</evidence>
<dbReference type="InterPro" id="IPR001870">
    <property type="entry name" value="B30.2/SPRY"/>
</dbReference>
<evidence type="ECO:0000313" key="6">
    <source>
        <dbReference type="EMBL" id="CAG5989665.1"/>
    </source>
</evidence>
<dbReference type="CDD" id="cd19769">
    <property type="entry name" value="Bbox2_TRIM16-like"/>
    <property type="match status" value="1"/>
</dbReference>
<dbReference type="GO" id="GO:0008270">
    <property type="term" value="F:zinc ion binding"/>
    <property type="evidence" value="ECO:0007669"/>
    <property type="project" value="UniProtKB-KW"/>
</dbReference>
<evidence type="ECO:0000256" key="2">
    <source>
        <dbReference type="ARBA" id="ARBA00022833"/>
    </source>
</evidence>
<dbReference type="InterPro" id="IPR003879">
    <property type="entry name" value="Butyrophylin_SPRY"/>
</dbReference>
<dbReference type="PANTHER" id="PTHR24103">
    <property type="entry name" value="E3 UBIQUITIN-PROTEIN LIGASE TRIM"/>
    <property type="match status" value="1"/>
</dbReference>
<dbReference type="SUPFAM" id="SSF57845">
    <property type="entry name" value="B-box zinc-binding domain"/>
    <property type="match status" value="1"/>
</dbReference>
<dbReference type="InterPro" id="IPR043136">
    <property type="entry name" value="B30.2/SPRY_sf"/>
</dbReference>
<dbReference type="SMART" id="SM00589">
    <property type="entry name" value="PRY"/>
    <property type="match status" value="1"/>
</dbReference>
<dbReference type="InterPro" id="IPR006574">
    <property type="entry name" value="PRY"/>
</dbReference>
<keyword evidence="1 3" id="KW-0479">Metal-binding</keyword>
<dbReference type="PROSITE" id="PS50188">
    <property type="entry name" value="B302_SPRY"/>
    <property type="match status" value="1"/>
</dbReference>